<dbReference type="AlphaFoldDB" id="A0A917MJ03"/>
<evidence type="ECO:0000313" key="3">
    <source>
        <dbReference type="Proteomes" id="UP000603912"/>
    </source>
</evidence>
<keyword evidence="3" id="KW-1185">Reference proteome</keyword>
<protein>
    <submittedName>
        <fullName evidence="2">Uncharacterized protein</fullName>
    </submittedName>
</protein>
<sequence length="73" mass="7786">MKPALALALLMAVASPAYAQSSGEKTGVSATVGMSPSTKDFVTEFALSDMFETKSSELAAVRGDQKARDFRRR</sequence>
<comment type="caution">
    <text evidence="2">The sequence shown here is derived from an EMBL/GenBank/DDBJ whole genome shotgun (WGS) entry which is preliminary data.</text>
</comment>
<feature type="signal peptide" evidence="1">
    <location>
        <begin position="1"/>
        <end position="19"/>
    </location>
</feature>
<gene>
    <name evidence="2" type="ORF">GCM10007036_13720</name>
</gene>
<evidence type="ECO:0000256" key="1">
    <source>
        <dbReference type="SAM" id="SignalP"/>
    </source>
</evidence>
<keyword evidence="1" id="KW-0732">Signal</keyword>
<reference evidence="2" key="1">
    <citation type="journal article" date="2014" name="Int. J. Syst. Evol. Microbiol.">
        <title>Complete genome sequence of Corynebacterium casei LMG S-19264T (=DSM 44701T), isolated from a smear-ripened cheese.</title>
        <authorList>
            <consortium name="US DOE Joint Genome Institute (JGI-PGF)"/>
            <person name="Walter F."/>
            <person name="Albersmeier A."/>
            <person name="Kalinowski J."/>
            <person name="Ruckert C."/>
        </authorList>
    </citation>
    <scope>NUCLEOTIDE SEQUENCE</scope>
    <source>
        <strain evidence="2">CGMCC 1.12214</strain>
    </source>
</reference>
<evidence type="ECO:0000313" key="2">
    <source>
        <dbReference type="EMBL" id="GGH14407.1"/>
    </source>
</evidence>
<dbReference type="RefSeq" id="WP_188516916.1">
    <property type="nucleotide sequence ID" value="NZ_BMES01000001.1"/>
</dbReference>
<accession>A0A917MJ03</accession>
<reference evidence="2" key="2">
    <citation type="submission" date="2020-09" db="EMBL/GenBank/DDBJ databases">
        <authorList>
            <person name="Sun Q."/>
            <person name="Zhou Y."/>
        </authorList>
    </citation>
    <scope>NUCLEOTIDE SEQUENCE</scope>
    <source>
        <strain evidence="2">CGMCC 1.12214</strain>
    </source>
</reference>
<dbReference type="Proteomes" id="UP000603912">
    <property type="component" value="Unassembled WGS sequence"/>
</dbReference>
<feature type="chain" id="PRO_5036719384" evidence="1">
    <location>
        <begin position="20"/>
        <end position="73"/>
    </location>
</feature>
<name>A0A917MJ03_9HYPH</name>
<dbReference type="EMBL" id="BMES01000001">
    <property type="protein sequence ID" value="GGH14407.1"/>
    <property type="molecule type" value="Genomic_DNA"/>
</dbReference>
<organism evidence="2 3">
    <name type="scientific">Alsobacter metallidurans</name>
    <dbReference type="NCBI Taxonomy" id="340221"/>
    <lineage>
        <taxon>Bacteria</taxon>
        <taxon>Pseudomonadati</taxon>
        <taxon>Pseudomonadota</taxon>
        <taxon>Alphaproteobacteria</taxon>
        <taxon>Hyphomicrobiales</taxon>
        <taxon>Alsobacteraceae</taxon>
        <taxon>Alsobacter</taxon>
    </lineage>
</organism>
<proteinExistence type="predicted"/>